<comment type="subcellular location">
    <subcellularLocation>
        <location evidence="1">Cell membrane</location>
        <topology evidence="1">Multi-pass membrane protein</topology>
    </subcellularLocation>
</comment>
<comment type="similarity">
    <text evidence="2">Belongs to the MscS (TC 1.A.23) family.</text>
</comment>
<feature type="domain" description="Mechanosensitive ion channel MscS C-terminal" evidence="10">
    <location>
        <begin position="517"/>
        <end position="604"/>
    </location>
</feature>
<evidence type="ECO:0000256" key="6">
    <source>
        <dbReference type="ARBA" id="ARBA00023136"/>
    </source>
</evidence>
<dbReference type="InterPro" id="IPR049278">
    <property type="entry name" value="MS_channel_C"/>
</dbReference>
<dbReference type="InterPro" id="IPR045276">
    <property type="entry name" value="YbiO_bact"/>
</dbReference>
<dbReference type="GO" id="GO:0008381">
    <property type="term" value="F:mechanosensitive monoatomic ion channel activity"/>
    <property type="evidence" value="ECO:0007669"/>
    <property type="project" value="InterPro"/>
</dbReference>
<evidence type="ECO:0000256" key="8">
    <source>
        <dbReference type="SAM" id="SignalP"/>
    </source>
</evidence>
<organism evidence="12 13">
    <name type="scientific">Aliirhizobium smilacinae</name>
    <dbReference type="NCBI Taxonomy" id="1395944"/>
    <lineage>
        <taxon>Bacteria</taxon>
        <taxon>Pseudomonadati</taxon>
        <taxon>Pseudomonadota</taxon>
        <taxon>Alphaproteobacteria</taxon>
        <taxon>Hyphomicrobiales</taxon>
        <taxon>Rhizobiaceae</taxon>
        <taxon>Aliirhizobium</taxon>
    </lineage>
</organism>
<keyword evidence="6 7" id="KW-0472">Membrane</keyword>
<feature type="transmembrane region" description="Helical" evidence="7">
    <location>
        <begin position="136"/>
        <end position="156"/>
    </location>
</feature>
<dbReference type="SUPFAM" id="SSF82861">
    <property type="entry name" value="Mechanosensitive channel protein MscS (YggB), transmembrane region"/>
    <property type="match status" value="1"/>
</dbReference>
<feature type="transmembrane region" description="Helical" evidence="7">
    <location>
        <begin position="401"/>
        <end position="420"/>
    </location>
</feature>
<dbReference type="Pfam" id="PF21082">
    <property type="entry name" value="MS_channel_3rd"/>
    <property type="match status" value="1"/>
</dbReference>
<evidence type="ECO:0000256" key="2">
    <source>
        <dbReference type="ARBA" id="ARBA00008017"/>
    </source>
</evidence>
<feature type="transmembrane region" description="Helical" evidence="7">
    <location>
        <begin position="248"/>
        <end position="265"/>
    </location>
</feature>
<dbReference type="InterPro" id="IPR011066">
    <property type="entry name" value="MscS_channel_C_sf"/>
</dbReference>
<dbReference type="Gene3D" id="3.30.70.100">
    <property type="match status" value="1"/>
</dbReference>
<feature type="transmembrane region" description="Helical" evidence="7">
    <location>
        <begin position="271"/>
        <end position="296"/>
    </location>
</feature>
<accession>A0A5C4XNJ2</accession>
<evidence type="ECO:0000256" key="4">
    <source>
        <dbReference type="ARBA" id="ARBA00022692"/>
    </source>
</evidence>
<keyword evidence="8" id="KW-0732">Signal</keyword>
<name>A0A5C4XNJ2_9HYPH</name>
<evidence type="ECO:0000259" key="11">
    <source>
        <dbReference type="Pfam" id="PF21088"/>
    </source>
</evidence>
<evidence type="ECO:0000259" key="10">
    <source>
        <dbReference type="Pfam" id="PF21082"/>
    </source>
</evidence>
<feature type="signal peptide" evidence="8">
    <location>
        <begin position="1"/>
        <end position="17"/>
    </location>
</feature>
<dbReference type="InterPro" id="IPR006685">
    <property type="entry name" value="MscS_channel_2nd"/>
</dbReference>
<dbReference type="Proteomes" id="UP000311605">
    <property type="component" value="Unassembled WGS sequence"/>
</dbReference>
<feature type="domain" description="Mechanosensitive ion channel MscS" evidence="9">
    <location>
        <begin position="446"/>
        <end position="511"/>
    </location>
</feature>
<comment type="caution">
    <text evidence="12">The sequence shown here is derived from an EMBL/GenBank/DDBJ whole genome shotgun (WGS) entry which is preliminary data.</text>
</comment>
<feature type="transmembrane region" description="Helical" evidence="7">
    <location>
        <begin position="162"/>
        <end position="185"/>
    </location>
</feature>
<evidence type="ECO:0000256" key="1">
    <source>
        <dbReference type="ARBA" id="ARBA00004651"/>
    </source>
</evidence>
<evidence type="ECO:0000313" key="13">
    <source>
        <dbReference type="Proteomes" id="UP000311605"/>
    </source>
</evidence>
<feature type="transmembrane region" description="Helical" evidence="7">
    <location>
        <begin position="343"/>
        <end position="367"/>
    </location>
</feature>
<evidence type="ECO:0000313" key="12">
    <source>
        <dbReference type="EMBL" id="TNM64779.1"/>
    </source>
</evidence>
<dbReference type="PANTHER" id="PTHR30460:SF0">
    <property type="entry name" value="MODERATE CONDUCTANCE MECHANOSENSITIVE CHANNEL YBIO"/>
    <property type="match status" value="1"/>
</dbReference>
<dbReference type="InterPro" id="IPR049142">
    <property type="entry name" value="MS_channel_1st"/>
</dbReference>
<evidence type="ECO:0000256" key="7">
    <source>
        <dbReference type="SAM" id="Phobius"/>
    </source>
</evidence>
<dbReference type="Pfam" id="PF21088">
    <property type="entry name" value="MS_channel_1st"/>
    <property type="match status" value="1"/>
</dbReference>
<keyword evidence="5 7" id="KW-1133">Transmembrane helix</keyword>
<feature type="transmembrane region" description="Helical" evidence="7">
    <location>
        <begin position="103"/>
        <end position="124"/>
    </location>
</feature>
<dbReference type="RefSeq" id="WP_139671227.1">
    <property type="nucleotide sequence ID" value="NZ_VDMN01000001.1"/>
</dbReference>
<feature type="transmembrane region" description="Helical" evidence="7">
    <location>
        <begin position="223"/>
        <end position="241"/>
    </location>
</feature>
<proteinExistence type="inferred from homology"/>
<dbReference type="InterPro" id="IPR023408">
    <property type="entry name" value="MscS_beta-dom_sf"/>
</dbReference>
<dbReference type="OrthoDB" id="9814206at2"/>
<evidence type="ECO:0000256" key="3">
    <source>
        <dbReference type="ARBA" id="ARBA00022475"/>
    </source>
</evidence>
<feature type="transmembrane region" description="Helical" evidence="7">
    <location>
        <begin position="192"/>
        <end position="211"/>
    </location>
</feature>
<dbReference type="InterPro" id="IPR011014">
    <property type="entry name" value="MscS_channel_TM-2"/>
</dbReference>
<keyword evidence="4 7" id="KW-0812">Transmembrane</keyword>
<dbReference type="Gene3D" id="2.30.30.60">
    <property type="match status" value="1"/>
</dbReference>
<keyword evidence="13" id="KW-1185">Reference proteome</keyword>
<dbReference type="GO" id="GO:0005886">
    <property type="term" value="C:plasma membrane"/>
    <property type="evidence" value="ECO:0007669"/>
    <property type="project" value="UniProtKB-SubCell"/>
</dbReference>
<dbReference type="PANTHER" id="PTHR30460">
    <property type="entry name" value="MODERATE CONDUCTANCE MECHANOSENSITIVE CHANNEL YBIO"/>
    <property type="match status" value="1"/>
</dbReference>
<protein>
    <submittedName>
        <fullName evidence="12">Mechanosensitive ion channel family protein</fullName>
    </submittedName>
</protein>
<feature type="transmembrane region" description="Helical" evidence="7">
    <location>
        <begin position="426"/>
        <end position="448"/>
    </location>
</feature>
<feature type="chain" id="PRO_5022828473" evidence="8">
    <location>
        <begin position="18"/>
        <end position="638"/>
    </location>
</feature>
<gene>
    <name evidence="12" type="ORF">FHP24_00240</name>
</gene>
<dbReference type="InterPro" id="IPR010920">
    <property type="entry name" value="LSM_dom_sf"/>
</dbReference>
<feature type="domain" description="Mechanosensitive ion channel transmembrane helices 2/3" evidence="11">
    <location>
        <begin position="404"/>
        <end position="445"/>
    </location>
</feature>
<dbReference type="Pfam" id="PF00924">
    <property type="entry name" value="MS_channel_2nd"/>
    <property type="match status" value="1"/>
</dbReference>
<evidence type="ECO:0000259" key="9">
    <source>
        <dbReference type="Pfam" id="PF00924"/>
    </source>
</evidence>
<dbReference type="SUPFAM" id="SSF82689">
    <property type="entry name" value="Mechanosensitive channel protein MscS (YggB), C-terminal domain"/>
    <property type="match status" value="1"/>
</dbReference>
<keyword evidence="3" id="KW-1003">Cell membrane</keyword>
<sequence length="638" mass="68629">MKWLSLLLIMLASPVLAQSASPGVGQPKVDQLLELLRDPEIQTWLSQRPNTTTLSKDQASSVAIWETATRGRIDAAISAIPRIPVEVAASSQRVRQDALSRGYAPVLPMMFAVMLVGIAAETWFKRRRTNDGLLDQFLPVGVFSAAMAIVFFTFPWPPLGRVVMAAYLAAFVVYRIASTAADLVGMDRQLRVRVRLFVAVATFAVASAAAGKGLGVDLAVRDAISYLFSVFLLAMAVECAGRLANKRPAVRAAICLAIVAIWLLWCVDLPGLFWLGVYAFILPAILRSVGAATNAAGLGEDSPLRKVLLVRGARAVVALIAVGWLAFVWHVDTNSLAHQNPEVAAFLSGALKSVVVLLLADLVWHLAGTAIEQRIKAPQAAGEDAPAHAAAATRLHTLLPIFRNVIAVVVFVVAALTVLAELGVEIGPLIAGAGIFGVALGFGSQTLVKDVISGVFYMLDDAFRVGEYIQAKSYKGTVEGFSLRSVRLRHHRGPVFTVPFGELGAVENMSRDWSVDKFRISVAYSTDIEKARKLTKKIGAILQADPEFGPLFIEPLKMKGVEEFGDYGIVLSFGMTLRPGQTTTIRRKAYALIREAFTENDIEFATPSVQVGGDERQAAAAVSTVTRLQQAKAAATET</sequence>
<dbReference type="Gene3D" id="1.10.287.1260">
    <property type="match status" value="1"/>
</dbReference>
<dbReference type="AlphaFoldDB" id="A0A5C4XNJ2"/>
<evidence type="ECO:0000256" key="5">
    <source>
        <dbReference type="ARBA" id="ARBA00022989"/>
    </source>
</evidence>
<dbReference type="EMBL" id="VDMN01000001">
    <property type="protein sequence ID" value="TNM64779.1"/>
    <property type="molecule type" value="Genomic_DNA"/>
</dbReference>
<dbReference type="SUPFAM" id="SSF50182">
    <property type="entry name" value="Sm-like ribonucleoproteins"/>
    <property type="match status" value="1"/>
</dbReference>
<feature type="transmembrane region" description="Helical" evidence="7">
    <location>
        <begin position="308"/>
        <end position="331"/>
    </location>
</feature>
<reference evidence="12 13" key="1">
    <citation type="submission" date="2019-06" db="EMBL/GenBank/DDBJ databases">
        <title>The draft genome of Rhizobium smilacinae PTYR-5.</title>
        <authorList>
            <person name="Liu L."/>
            <person name="Li L."/>
            <person name="Zhang X."/>
        </authorList>
    </citation>
    <scope>NUCLEOTIDE SEQUENCE [LARGE SCALE GENOMIC DNA]</scope>
    <source>
        <strain evidence="12 13">PTYR-5</strain>
    </source>
</reference>